<dbReference type="EMBL" id="JARO02000614">
    <property type="protein sequence ID" value="KPP77944.1"/>
    <property type="molecule type" value="Genomic_DNA"/>
</dbReference>
<accession>A0A0P7VUZ3</accession>
<feature type="region of interest" description="Disordered" evidence="1">
    <location>
        <begin position="1"/>
        <end position="63"/>
    </location>
</feature>
<evidence type="ECO:0008006" key="4">
    <source>
        <dbReference type="Google" id="ProtNLM"/>
    </source>
</evidence>
<name>A0A0P7VUZ3_SCLFO</name>
<evidence type="ECO:0000313" key="3">
    <source>
        <dbReference type="Proteomes" id="UP000034805"/>
    </source>
</evidence>
<organism evidence="2 3">
    <name type="scientific">Scleropages formosus</name>
    <name type="common">Asian bonytongue</name>
    <name type="synonym">Osteoglossum formosum</name>
    <dbReference type="NCBI Taxonomy" id="113540"/>
    <lineage>
        <taxon>Eukaryota</taxon>
        <taxon>Metazoa</taxon>
        <taxon>Chordata</taxon>
        <taxon>Craniata</taxon>
        <taxon>Vertebrata</taxon>
        <taxon>Euteleostomi</taxon>
        <taxon>Actinopterygii</taxon>
        <taxon>Neopterygii</taxon>
        <taxon>Teleostei</taxon>
        <taxon>Osteoglossocephala</taxon>
        <taxon>Osteoglossomorpha</taxon>
        <taxon>Osteoglossiformes</taxon>
        <taxon>Osteoglossidae</taxon>
        <taxon>Scleropages</taxon>
    </lineage>
</organism>
<reference evidence="2 3" key="1">
    <citation type="submission" date="2015-08" db="EMBL/GenBank/DDBJ databases">
        <title>The genome of the Asian arowana (Scleropages formosus).</title>
        <authorList>
            <person name="Tan M.H."/>
            <person name="Gan H.M."/>
            <person name="Croft L.J."/>
            <person name="Austin C.M."/>
        </authorList>
    </citation>
    <scope>NUCLEOTIDE SEQUENCE [LARGE SCALE GENOMIC DNA]</scope>
    <source>
        <strain evidence="2">Aro1</strain>
    </source>
</reference>
<proteinExistence type="predicted"/>
<sequence length="100" mass="10904">MLYGSCRSPECRPRCAFAPDSPFSSSSAASSSMLSSLPPTPSPPSNTPQQPGRHGSERLNKSYIDANHLETPISTQMHSSLDPEDQMLYWHENSKPGTIV</sequence>
<gene>
    <name evidence="2" type="ORF">Z043_102593</name>
</gene>
<evidence type="ECO:0000313" key="2">
    <source>
        <dbReference type="EMBL" id="KPP77944.1"/>
    </source>
</evidence>
<evidence type="ECO:0000256" key="1">
    <source>
        <dbReference type="SAM" id="MobiDB-lite"/>
    </source>
</evidence>
<dbReference type="AlphaFoldDB" id="A0A0P7VUZ3"/>
<dbReference type="Proteomes" id="UP000034805">
    <property type="component" value="Unassembled WGS sequence"/>
</dbReference>
<comment type="caution">
    <text evidence="2">The sequence shown here is derived from an EMBL/GenBank/DDBJ whole genome shotgun (WGS) entry which is preliminary data.</text>
</comment>
<feature type="compositionally biased region" description="Low complexity" evidence="1">
    <location>
        <begin position="16"/>
        <end position="37"/>
    </location>
</feature>
<protein>
    <recommendedName>
        <fullName evidence="4">Teneurin N-terminal domain-containing protein</fullName>
    </recommendedName>
</protein>